<dbReference type="AlphaFoldDB" id="A0A4Y7JML0"/>
<dbReference type="Proteomes" id="UP000316621">
    <property type="component" value="Chromosome 5"/>
</dbReference>
<protein>
    <submittedName>
        <fullName evidence="1">Uncharacterized protein</fullName>
    </submittedName>
</protein>
<evidence type="ECO:0000313" key="1">
    <source>
        <dbReference type="EMBL" id="RZC62344.1"/>
    </source>
</evidence>
<dbReference type="Gramene" id="RZC62344">
    <property type="protein sequence ID" value="RZC62344"/>
    <property type="gene ID" value="C5167_024127"/>
</dbReference>
<keyword evidence="2" id="KW-1185">Reference proteome</keyword>
<dbReference type="EMBL" id="CM010719">
    <property type="protein sequence ID" value="RZC62344.1"/>
    <property type="molecule type" value="Genomic_DNA"/>
</dbReference>
<organism evidence="1 2">
    <name type="scientific">Papaver somniferum</name>
    <name type="common">Opium poppy</name>
    <dbReference type="NCBI Taxonomy" id="3469"/>
    <lineage>
        <taxon>Eukaryota</taxon>
        <taxon>Viridiplantae</taxon>
        <taxon>Streptophyta</taxon>
        <taxon>Embryophyta</taxon>
        <taxon>Tracheophyta</taxon>
        <taxon>Spermatophyta</taxon>
        <taxon>Magnoliopsida</taxon>
        <taxon>Ranunculales</taxon>
        <taxon>Papaveraceae</taxon>
        <taxon>Papaveroideae</taxon>
        <taxon>Papaver</taxon>
    </lineage>
</organism>
<proteinExistence type="predicted"/>
<gene>
    <name evidence="1" type="ORF">C5167_024127</name>
</gene>
<evidence type="ECO:0000313" key="2">
    <source>
        <dbReference type="Proteomes" id="UP000316621"/>
    </source>
</evidence>
<reference evidence="1 2" key="1">
    <citation type="journal article" date="2018" name="Science">
        <title>The opium poppy genome and morphinan production.</title>
        <authorList>
            <person name="Guo L."/>
            <person name="Winzer T."/>
            <person name="Yang X."/>
            <person name="Li Y."/>
            <person name="Ning Z."/>
            <person name="He Z."/>
            <person name="Teodor R."/>
            <person name="Lu Y."/>
            <person name="Bowser T.A."/>
            <person name="Graham I.A."/>
            <person name="Ye K."/>
        </authorList>
    </citation>
    <scope>NUCLEOTIDE SEQUENCE [LARGE SCALE GENOMIC DNA]</scope>
    <source>
        <strain evidence="2">cv. HN1</strain>
        <tissue evidence="1">Leaves</tissue>
    </source>
</reference>
<accession>A0A4Y7JML0</accession>
<sequence length="92" mass="10347">MFRFDFLYQGVVDHGGGDSGRDGDWMCPNSSCGNSMAGEVHIMVPMIQEEVDKEVDKVDMMWILCSAALRKMLLDFLSYGRIMMTDAAARNM</sequence>
<name>A0A4Y7JML0_PAPSO</name>